<dbReference type="PROSITE" id="PS00629">
    <property type="entry name" value="IMP_1"/>
    <property type="match status" value="1"/>
</dbReference>
<name>A0ABV3YZZ3_9PROT</name>
<dbReference type="RefSeq" id="WP_369311833.1">
    <property type="nucleotide sequence ID" value="NZ_JBEHZE010000001.1"/>
</dbReference>
<evidence type="ECO:0000256" key="3">
    <source>
        <dbReference type="ARBA" id="ARBA00022842"/>
    </source>
</evidence>
<dbReference type="InterPro" id="IPR050725">
    <property type="entry name" value="CysQ/Inositol_MonoPase"/>
</dbReference>
<dbReference type="SUPFAM" id="SSF56655">
    <property type="entry name" value="Carbohydrate phosphatase"/>
    <property type="match status" value="1"/>
</dbReference>
<keyword evidence="4" id="KW-1003">Cell membrane</keyword>
<feature type="binding site" evidence="4">
    <location>
        <position position="77"/>
    </location>
    <ligand>
        <name>substrate</name>
    </ligand>
</feature>
<dbReference type="PANTHER" id="PTHR43028">
    <property type="entry name" value="3'(2'),5'-BISPHOSPHATE NUCLEOTIDASE 1"/>
    <property type="match status" value="1"/>
</dbReference>
<feature type="binding site" evidence="4">
    <location>
        <position position="77"/>
    </location>
    <ligand>
        <name>Mg(2+)</name>
        <dbReference type="ChEBI" id="CHEBI:18420"/>
        <label>1</label>
    </ligand>
</feature>
<reference evidence="5 6" key="1">
    <citation type="submission" date="2024-05" db="EMBL/GenBank/DDBJ databases">
        <title>Three bacterial strains, DH-69, EH-24, and ECK-19 isolated from coastal sediments.</title>
        <authorList>
            <person name="Ye Y.-Q."/>
            <person name="Du Z.-J."/>
        </authorList>
    </citation>
    <scope>NUCLEOTIDE SEQUENCE [LARGE SCALE GENOMIC DNA]</scope>
    <source>
        <strain evidence="5 6">ECK-19</strain>
    </source>
</reference>
<dbReference type="Proteomes" id="UP001560685">
    <property type="component" value="Unassembled WGS sequence"/>
</dbReference>
<sequence>MTKIIYANSPSDAEALSQAFVDLALKAGSAAMKIYNQNFTAETKADASPVTEADRLGEEIILKGLREFAPTIPILAEESACDGDIPDDLGTQFFLVDPLDGTREFVNKTGEFTVNIALIENDRPVMGVVYAPAINTLFMGTPSGAWKAKTTDDGQWGERENISARLVDEQGLIAVASRSHRSQETDDYLNQLNVSDFTAAGSSLKFCLLAEGVADIYPRFGRTMEWDTGAGQAVLEAAGGSVMAHPENIPLRYSKRERGFDNPYFIAWGKR</sequence>
<evidence type="ECO:0000256" key="4">
    <source>
        <dbReference type="HAMAP-Rule" id="MF_02095"/>
    </source>
</evidence>
<protein>
    <recommendedName>
        <fullName evidence="4">3'(2'),5'-bisphosphate nucleotidase CysQ</fullName>
        <ecNumber evidence="4">3.1.3.7</ecNumber>
    </recommendedName>
    <alternativeName>
        <fullName evidence="4">3'(2'),5-bisphosphonucleoside 3'(2')-phosphohydrolase</fullName>
    </alternativeName>
    <alternativeName>
        <fullName evidence="4">3'-phosphoadenosine 5'-phosphate phosphatase</fullName>
        <shortName evidence="4">PAP phosphatase</shortName>
    </alternativeName>
</protein>
<dbReference type="InterPro" id="IPR020583">
    <property type="entry name" value="Inositol_monoP_metal-BS"/>
</dbReference>
<keyword evidence="4" id="KW-0472">Membrane</keyword>
<dbReference type="HAMAP" id="MF_02095">
    <property type="entry name" value="CysQ"/>
    <property type="match status" value="1"/>
</dbReference>
<feature type="binding site" evidence="4">
    <location>
        <position position="100"/>
    </location>
    <ligand>
        <name>Mg(2+)</name>
        <dbReference type="ChEBI" id="CHEBI:18420"/>
        <label>2</label>
    </ligand>
</feature>
<organism evidence="5 6">
    <name type="scientific">Hyphococcus lacteus</name>
    <dbReference type="NCBI Taxonomy" id="3143536"/>
    <lineage>
        <taxon>Bacteria</taxon>
        <taxon>Pseudomonadati</taxon>
        <taxon>Pseudomonadota</taxon>
        <taxon>Alphaproteobacteria</taxon>
        <taxon>Parvularculales</taxon>
        <taxon>Parvularculaceae</taxon>
        <taxon>Hyphococcus</taxon>
    </lineage>
</organism>
<feature type="binding site" evidence="4">
    <location>
        <position position="97"/>
    </location>
    <ligand>
        <name>Mg(2+)</name>
        <dbReference type="ChEBI" id="CHEBI:18420"/>
        <label>1</label>
    </ligand>
</feature>
<dbReference type="NCBIfam" id="TIGR01331">
    <property type="entry name" value="bisphos_cysQ"/>
    <property type="match status" value="1"/>
</dbReference>
<evidence type="ECO:0000313" key="5">
    <source>
        <dbReference type="EMBL" id="MEX6632095.1"/>
    </source>
</evidence>
<comment type="function">
    <text evidence="4">Converts adenosine-3',5'-bisphosphate (PAP) to AMP.</text>
</comment>
<comment type="similarity">
    <text evidence="4">Belongs to the inositol monophosphatase superfamily. CysQ family.</text>
</comment>
<accession>A0ABV3YZZ3</accession>
<feature type="binding site" evidence="4">
    <location>
        <begin position="99"/>
        <end position="102"/>
    </location>
    <ligand>
        <name>substrate</name>
    </ligand>
</feature>
<keyword evidence="2 4" id="KW-0479">Metal-binding</keyword>
<dbReference type="CDD" id="cd01638">
    <property type="entry name" value="CysQ"/>
    <property type="match status" value="1"/>
</dbReference>
<feature type="binding site" evidence="4">
    <location>
        <position position="97"/>
    </location>
    <ligand>
        <name>Mg(2+)</name>
        <dbReference type="ChEBI" id="CHEBI:18420"/>
        <label>2</label>
    </ligand>
</feature>
<dbReference type="Gene3D" id="3.40.190.80">
    <property type="match status" value="1"/>
</dbReference>
<comment type="cofactor">
    <cofactor evidence="4">
        <name>Mg(2+)</name>
        <dbReference type="ChEBI" id="CHEBI:18420"/>
    </cofactor>
</comment>
<proteinExistence type="inferred from homology"/>
<dbReference type="PRINTS" id="PR00377">
    <property type="entry name" value="IMPHPHTASES"/>
</dbReference>
<dbReference type="GO" id="GO:0008441">
    <property type="term" value="F:3'(2'),5'-bisphosphate nucleotidase activity"/>
    <property type="evidence" value="ECO:0007669"/>
    <property type="project" value="UniProtKB-EC"/>
</dbReference>
<keyword evidence="4" id="KW-0997">Cell inner membrane</keyword>
<gene>
    <name evidence="4 5" type="primary">cysQ</name>
    <name evidence="5" type="ORF">ABFZ84_00905</name>
</gene>
<evidence type="ECO:0000256" key="2">
    <source>
        <dbReference type="ARBA" id="ARBA00022723"/>
    </source>
</evidence>
<keyword evidence="4 5" id="KW-0378">Hydrolase</keyword>
<keyword evidence="6" id="KW-1185">Reference proteome</keyword>
<feature type="binding site" evidence="4">
    <location>
        <position position="227"/>
    </location>
    <ligand>
        <name>Mg(2+)</name>
        <dbReference type="ChEBI" id="CHEBI:18420"/>
        <label>2</label>
    </ligand>
</feature>
<dbReference type="EMBL" id="JBEHZE010000001">
    <property type="protein sequence ID" value="MEX6632095.1"/>
    <property type="molecule type" value="Genomic_DNA"/>
</dbReference>
<comment type="caution">
    <text evidence="5">The sequence shown here is derived from an EMBL/GenBank/DDBJ whole genome shotgun (WGS) entry which is preliminary data.</text>
</comment>
<feature type="binding site" evidence="4">
    <location>
        <position position="227"/>
    </location>
    <ligand>
        <name>substrate</name>
    </ligand>
</feature>
<dbReference type="PANTHER" id="PTHR43028:SF5">
    <property type="entry name" value="3'(2'),5'-BISPHOSPHATE NUCLEOTIDASE 1"/>
    <property type="match status" value="1"/>
</dbReference>
<comment type="subcellular location">
    <subcellularLocation>
        <location evidence="4">Cell inner membrane</location>
        <topology evidence="4">Peripheral membrane protein</topology>
        <orientation evidence="4">Cytoplasmic side</orientation>
    </subcellularLocation>
</comment>
<comment type="catalytic activity">
    <reaction evidence="1 4">
        <text>adenosine 3',5'-bisphosphate + H2O = AMP + phosphate</text>
        <dbReference type="Rhea" id="RHEA:10040"/>
        <dbReference type="ChEBI" id="CHEBI:15377"/>
        <dbReference type="ChEBI" id="CHEBI:43474"/>
        <dbReference type="ChEBI" id="CHEBI:58343"/>
        <dbReference type="ChEBI" id="CHEBI:456215"/>
        <dbReference type="EC" id="3.1.3.7"/>
    </reaction>
</comment>
<evidence type="ECO:0000256" key="1">
    <source>
        <dbReference type="ARBA" id="ARBA00001625"/>
    </source>
</evidence>
<dbReference type="InterPro" id="IPR000760">
    <property type="entry name" value="Inositol_monophosphatase-like"/>
</dbReference>
<dbReference type="InterPro" id="IPR006240">
    <property type="entry name" value="CysQ"/>
</dbReference>
<keyword evidence="3 4" id="KW-0460">Magnesium</keyword>
<feature type="binding site" evidence="4">
    <location>
        <position position="99"/>
    </location>
    <ligand>
        <name>Mg(2+)</name>
        <dbReference type="ChEBI" id="CHEBI:18420"/>
        <label>1</label>
    </ligand>
</feature>
<dbReference type="EC" id="3.1.3.7" evidence="4"/>
<dbReference type="Gene3D" id="3.30.540.10">
    <property type="entry name" value="Fructose-1,6-Bisphosphatase, subunit A, domain 1"/>
    <property type="match status" value="1"/>
</dbReference>
<evidence type="ECO:0000313" key="6">
    <source>
        <dbReference type="Proteomes" id="UP001560685"/>
    </source>
</evidence>
<dbReference type="Pfam" id="PF00459">
    <property type="entry name" value="Inositol_P"/>
    <property type="match status" value="1"/>
</dbReference>